<dbReference type="Pfam" id="PF14602">
    <property type="entry name" value="Hexapep_2"/>
    <property type="match status" value="1"/>
</dbReference>
<dbReference type="SUPFAM" id="SSF51161">
    <property type="entry name" value="Trimeric LpxA-like enzymes"/>
    <property type="match status" value="1"/>
</dbReference>
<dbReference type="FunFam" id="2.160.10.10:FF:000008">
    <property type="entry name" value="Maltose O-acetyltransferase"/>
    <property type="match status" value="1"/>
</dbReference>
<dbReference type="NCBIfam" id="NF007499">
    <property type="entry name" value="PRK10092.1"/>
    <property type="match status" value="1"/>
</dbReference>
<dbReference type="PROSITE" id="PS00101">
    <property type="entry name" value="HEXAPEP_TRANSFERASES"/>
    <property type="match status" value="1"/>
</dbReference>
<evidence type="ECO:0000313" key="7">
    <source>
        <dbReference type="EMBL" id="EHC44543.1"/>
    </source>
</evidence>
<evidence type="ECO:0000313" key="8">
    <source>
        <dbReference type="Proteomes" id="UP000004642"/>
    </source>
</evidence>
<keyword evidence="4 5" id="KW-0012">Acyltransferase</keyword>
<evidence type="ECO:0000256" key="5">
    <source>
        <dbReference type="RuleBase" id="RU367021"/>
    </source>
</evidence>
<dbReference type="PANTHER" id="PTHR43017">
    <property type="entry name" value="GALACTOSIDE O-ACETYLTRANSFERASE"/>
    <property type="match status" value="1"/>
</dbReference>
<evidence type="ECO:0000256" key="4">
    <source>
        <dbReference type="ARBA" id="ARBA00023315"/>
    </source>
</evidence>
<dbReference type="Gene3D" id="2.160.10.10">
    <property type="entry name" value="Hexapeptide repeat proteins"/>
    <property type="match status" value="1"/>
</dbReference>
<name>G5LK24_SALET</name>
<comment type="caution">
    <text evidence="7">The sequence shown here is derived from an EMBL/GenBank/DDBJ whole genome shotgun (WGS) entry which is preliminary data.</text>
</comment>
<sequence>LDTQPLLCFYCDNIHQGERAMSDEKQKMIAGALYCPTDETLCQDRLRARQLIHQYNYTTPDEINKRQAILRDLLGRCEDAYIEPSFRCDYGYNIFLGHSFYANFDCVMLDVCPIHIGDNCMLAPGVHIYTATHPLDAVERNSGRELGKPVTIGNNVWIGGRAVVNPGVTIGDNVVVASGAVVIKNVPPDVVVGGNPARIIKKL</sequence>
<dbReference type="Pfam" id="PF00132">
    <property type="entry name" value="Hexapep"/>
    <property type="match status" value="1"/>
</dbReference>
<dbReference type="InterPro" id="IPR011004">
    <property type="entry name" value="Trimer_LpxA-like_sf"/>
</dbReference>
<evidence type="ECO:0000256" key="1">
    <source>
        <dbReference type="ARBA" id="ARBA00007274"/>
    </source>
</evidence>
<dbReference type="PANTHER" id="PTHR43017:SF1">
    <property type="entry name" value="ACETYLTRANSFERASE YJL218W-RELATED"/>
    <property type="match status" value="1"/>
</dbReference>
<dbReference type="AlphaFoldDB" id="G5LK24"/>
<keyword evidence="3" id="KW-0677">Repeat</keyword>
<reference evidence="7 8" key="1">
    <citation type="journal article" date="2011" name="BMC Genomics">
        <title>Genome sequencing reveals diversification of virulence factor content and possible host adaptation in distinct subpopulations of Salmonella enterica.</title>
        <authorList>
            <person name="den Bakker H.C."/>
            <person name="Moreno Switt A.I."/>
            <person name="Govoni G."/>
            <person name="Cummings C.A."/>
            <person name="Ranieri M.L."/>
            <person name="Degoricija L."/>
            <person name="Hoelzer K."/>
            <person name="Rodriguez-Rivera L.D."/>
            <person name="Brown S."/>
            <person name="Bolchacova E."/>
            <person name="Furtado M.R."/>
            <person name="Wiedmann M."/>
        </authorList>
    </citation>
    <scope>NUCLEOTIDE SEQUENCE [LARGE SCALE GENOMIC DNA]</scope>
    <source>
        <strain evidence="7 8">R6-377</strain>
    </source>
</reference>
<evidence type="ECO:0000256" key="2">
    <source>
        <dbReference type="ARBA" id="ARBA00022679"/>
    </source>
</evidence>
<dbReference type="EC" id="2.3.1.-" evidence="5"/>
<dbReference type="InterPro" id="IPR024688">
    <property type="entry name" value="Mac_dom"/>
</dbReference>
<gene>
    <name evidence="7" type="ORF">LTSEALA_0690</name>
</gene>
<dbReference type="PATRIC" id="fig|913241.3.peg.539"/>
<feature type="non-terminal residue" evidence="7">
    <location>
        <position position="1"/>
    </location>
</feature>
<protein>
    <recommendedName>
        <fullName evidence="5">Acetyltransferase</fullName>
        <ecNumber evidence="5">2.3.1.-</ecNumber>
    </recommendedName>
</protein>
<dbReference type="Pfam" id="PF12464">
    <property type="entry name" value="Mac"/>
    <property type="match status" value="1"/>
</dbReference>
<dbReference type="SMART" id="SM01266">
    <property type="entry name" value="Mac"/>
    <property type="match status" value="1"/>
</dbReference>
<dbReference type="InterPro" id="IPR018357">
    <property type="entry name" value="Hexapep_transf_CS"/>
</dbReference>
<dbReference type="InterPro" id="IPR001451">
    <property type="entry name" value="Hexapep"/>
</dbReference>
<organism evidence="7 8">
    <name type="scientific">Salmonella enterica subsp. enterica serovar Alachua str. R6-377</name>
    <dbReference type="NCBI Taxonomy" id="913241"/>
    <lineage>
        <taxon>Bacteria</taxon>
        <taxon>Pseudomonadati</taxon>
        <taxon>Pseudomonadota</taxon>
        <taxon>Gammaproteobacteria</taxon>
        <taxon>Enterobacterales</taxon>
        <taxon>Enterobacteriaceae</taxon>
        <taxon>Salmonella</taxon>
    </lineage>
</organism>
<dbReference type="GO" id="GO:0008870">
    <property type="term" value="F:galactoside O-acetyltransferase activity"/>
    <property type="evidence" value="ECO:0007669"/>
    <property type="project" value="TreeGrafter"/>
</dbReference>
<evidence type="ECO:0000256" key="3">
    <source>
        <dbReference type="ARBA" id="ARBA00022737"/>
    </source>
</evidence>
<proteinExistence type="inferred from homology"/>
<dbReference type="CDD" id="cd03357">
    <property type="entry name" value="LbH_MAT_GAT"/>
    <property type="match status" value="1"/>
</dbReference>
<comment type="similarity">
    <text evidence="1 5">Belongs to the transferase hexapeptide repeat family.</text>
</comment>
<dbReference type="EMBL" id="AFCJ01000299">
    <property type="protein sequence ID" value="EHC44543.1"/>
    <property type="molecule type" value="Genomic_DNA"/>
</dbReference>
<dbReference type="Proteomes" id="UP000004642">
    <property type="component" value="Unassembled WGS sequence"/>
</dbReference>
<evidence type="ECO:0000259" key="6">
    <source>
        <dbReference type="SMART" id="SM01266"/>
    </source>
</evidence>
<accession>G5LK24</accession>
<dbReference type="InterPro" id="IPR039369">
    <property type="entry name" value="LacA-like"/>
</dbReference>
<feature type="domain" description="Maltose/galactoside acetyltransferase" evidence="6">
    <location>
        <begin position="25"/>
        <end position="79"/>
    </location>
</feature>
<keyword evidence="2 5" id="KW-0808">Transferase</keyword>